<keyword evidence="2" id="KW-0479">Metal-binding</keyword>
<dbReference type="OrthoDB" id="9783154at2"/>
<dbReference type="RefSeq" id="WP_145244445.1">
    <property type="nucleotide sequence ID" value="NZ_CP036273.1"/>
</dbReference>
<proteinExistence type="inferred from homology"/>
<organism evidence="7 8">
    <name type="scientific">Urbifossiella limnaea</name>
    <dbReference type="NCBI Taxonomy" id="2528023"/>
    <lineage>
        <taxon>Bacteria</taxon>
        <taxon>Pseudomonadati</taxon>
        <taxon>Planctomycetota</taxon>
        <taxon>Planctomycetia</taxon>
        <taxon>Gemmatales</taxon>
        <taxon>Gemmataceae</taxon>
        <taxon>Urbifossiella</taxon>
    </lineage>
</organism>
<dbReference type="PROSITE" id="PS00523">
    <property type="entry name" value="SULFATASE_1"/>
    <property type="match status" value="1"/>
</dbReference>
<dbReference type="EC" id="3.1.6.1" evidence="7"/>
<accession>A0A517Y3F0</accession>
<dbReference type="SUPFAM" id="SSF53649">
    <property type="entry name" value="Alkaline phosphatase-like"/>
    <property type="match status" value="1"/>
</dbReference>
<feature type="chain" id="PRO_5021944628" evidence="5">
    <location>
        <begin position="21"/>
        <end position="472"/>
    </location>
</feature>
<dbReference type="AlphaFoldDB" id="A0A517Y3F0"/>
<feature type="signal peptide" evidence="5">
    <location>
        <begin position="1"/>
        <end position="20"/>
    </location>
</feature>
<dbReference type="InterPro" id="IPR000917">
    <property type="entry name" value="Sulfatase_N"/>
</dbReference>
<protein>
    <submittedName>
        <fullName evidence="7">Arylsulfatase</fullName>
        <ecNumber evidence="7">3.1.6.1</ecNumber>
    </submittedName>
</protein>
<dbReference type="InterPro" id="IPR024607">
    <property type="entry name" value="Sulfatase_CS"/>
</dbReference>
<name>A0A517Y3F0_9BACT</name>
<keyword evidence="3 7" id="KW-0378">Hydrolase</keyword>
<evidence type="ECO:0000256" key="2">
    <source>
        <dbReference type="ARBA" id="ARBA00022723"/>
    </source>
</evidence>
<feature type="domain" description="Sulfatase N-terminal" evidence="6">
    <location>
        <begin position="27"/>
        <end position="361"/>
    </location>
</feature>
<comment type="similarity">
    <text evidence="1">Belongs to the sulfatase family.</text>
</comment>
<gene>
    <name evidence="7" type="primary">atsA_26</name>
    <name evidence="7" type="ORF">ETAA1_62930</name>
</gene>
<dbReference type="EMBL" id="CP036273">
    <property type="protein sequence ID" value="QDU24279.1"/>
    <property type="molecule type" value="Genomic_DNA"/>
</dbReference>
<keyword evidence="5" id="KW-0732">Signal</keyword>
<evidence type="ECO:0000256" key="1">
    <source>
        <dbReference type="ARBA" id="ARBA00008779"/>
    </source>
</evidence>
<reference evidence="7 8" key="1">
    <citation type="submission" date="2019-02" db="EMBL/GenBank/DDBJ databases">
        <title>Deep-cultivation of Planctomycetes and their phenomic and genomic characterization uncovers novel biology.</title>
        <authorList>
            <person name="Wiegand S."/>
            <person name="Jogler M."/>
            <person name="Boedeker C."/>
            <person name="Pinto D."/>
            <person name="Vollmers J."/>
            <person name="Rivas-Marin E."/>
            <person name="Kohn T."/>
            <person name="Peeters S.H."/>
            <person name="Heuer A."/>
            <person name="Rast P."/>
            <person name="Oberbeckmann S."/>
            <person name="Bunk B."/>
            <person name="Jeske O."/>
            <person name="Meyerdierks A."/>
            <person name="Storesund J.E."/>
            <person name="Kallscheuer N."/>
            <person name="Luecker S."/>
            <person name="Lage O.M."/>
            <person name="Pohl T."/>
            <person name="Merkel B.J."/>
            <person name="Hornburger P."/>
            <person name="Mueller R.-W."/>
            <person name="Bruemmer F."/>
            <person name="Labrenz M."/>
            <person name="Spormann A.M."/>
            <person name="Op den Camp H."/>
            <person name="Overmann J."/>
            <person name="Amann R."/>
            <person name="Jetten M.S.M."/>
            <person name="Mascher T."/>
            <person name="Medema M.H."/>
            <person name="Devos D.P."/>
            <person name="Kaster A.-K."/>
            <person name="Ovreas L."/>
            <person name="Rohde M."/>
            <person name="Galperin M.Y."/>
            <person name="Jogler C."/>
        </authorList>
    </citation>
    <scope>NUCLEOTIDE SEQUENCE [LARGE SCALE GENOMIC DNA]</scope>
    <source>
        <strain evidence="7 8">ETA_A1</strain>
    </source>
</reference>
<dbReference type="CDD" id="cd16145">
    <property type="entry name" value="ARS_like"/>
    <property type="match status" value="1"/>
</dbReference>
<evidence type="ECO:0000256" key="5">
    <source>
        <dbReference type="SAM" id="SignalP"/>
    </source>
</evidence>
<evidence type="ECO:0000256" key="4">
    <source>
        <dbReference type="ARBA" id="ARBA00022837"/>
    </source>
</evidence>
<evidence type="ECO:0000259" key="6">
    <source>
        <dbReference type="Pfam" id="PF00884"/>
    </source>
</evidence>
<dbReference type="Proteomes" id="UP000319576">
    <property type="component" value="Chromosome"/>
</dbReference>
<keyword evidence="8" id="KW-1185">Reference proteome</keyword>
<dbReference type="Pfam" id="PF00884">
    <property type="entry name" value="Sulfatase"/>
    <property type="match status" value="1"/>
</dbReference>
<dbReference type="InterPro" id="IPR017850">
    <property type="entry name" value="Alkaline_phosphatase_core_sf"/>
</dbReference>
<keyword evidence="4" id="KW-0106">Calcium</keyword>
<evidence type="ECO:0000313" key="8">
    <source>
        <dbReference type="Proteomes" id="UP000319576"/>
    </source>
</evidence>
<evidence type="ECO:0000313" key="7">
    <source>
        <dbReference type="EMBL" id="QDU24279.1"/>
    </source>
</evidence>
<dbReference type="PANTHER" id="PTHR42693:SF53">
    <property type="entry name" value="ENDO-4-O-SULFATASE"/>
    <property type="match status" value="1"/>
</dbReference>
<dbReference type="Gene3D" id="3.40.720.10">
    <property type="entry name" value="Alkaline Phosphatase, subunit A"/>
    <property type="match status" value="1"/>
</dbReference>
<evidence type="ECO:0000256" key="3">
    <source>
        <dbReference type="ARBA" id="ARBA00022801"/>
    </source>
</evidence>
<dbReference type="KEGG" id="uli:ETAA1_62930"/>
<dbReference type="PANTHER" id="PTHR42693">
    <property type="entry name" value="ARYLSULFATASE FAMILY MEMBER"/>
    <property type="match status" value="1"/>
</dbReference>
<sequence precursor="true">MPRLLLAAACLCFAAPAARADEPRRPPNVVFILADDLGSAELGCYGQTRIRTPHVDQLAKDGTRFTRFYAGNAVCAPSRCALLTGRHMGHAAVRNNREAQPEGQFPMSADAVTVATLLRQRGYVTAAMGKWGLGMFDTTGSPLRHGFERFFGYNCQRHAHTHYPTYLYRNAERFTLPGNNGATGDSYTGDLFEREALAFLDEKHARPFFLFLPFVVPHAAVQVPEDSLAEYRGKLGDDPAYDGKKGYRPHPAPHAAYAAMVTRMDRTVGRIVAKLKARGLTNDTLVIFTSDNGPTHNVGGADSTFFRSAGSLRGLKGSLYEGGIRVPFVASWPGTIPTGATHGTRLYFPDVLPTLCELAGAPVPPGVDGISFAPALRGERQPPHPFLYWEFGGYGGQQAVTVDDWKAVRQNLNAGRAVTELYDLAADPNEATDVAAANPAVVARLERLLAEQHVRNADFPLPTIDGPPAKKK</sequence>
<dbReference type="InterPro" id="IPR050738">
    <property type="entry name" value="Sulfatase"/>
</dbReference>
<dbReference type="GO" id="GO:0046872">
    <property type="term" value="F:metal ion binding"/>
    <property type="evidence" value="ECO:0007669"/>
    <property type="project" value="UniProtKB-KW"/>
</dbReference>
<dbReference type="GO" id="GO:0004065">
    <property type="term" value="F:arylsulfatase activity"/>
    <property type="evidence" value="ECO:0007669"/>
    <property type="project" value="UniProtKB-EC"/>
</dbReference>
<dbReference type="Gene3D" id="3.30.1120.10">
    <property type="match status" value="1"/>
</dbReference>